<dbReference type="PROSITE" id="PS51724">
    <property type="entry name" value="SPOR"/>
    <property type="match status" value="1"/>
</dbReference>
<evidence type="ECO:0000256" key="1">
    <source>
        <dbReference type="SAM" id="MobiDB-lite"/>
    </source>
</evidence>
<protein>
    <submittedName>
        <fullName evidence="3">SPOR domain-containing protein</fullName>
    </submittedName>
</protein>
<comment type="caution">
    <text evidence="3">The sequence shown here is derived from an EMBL/GenBank/DDBJ whole genome shotgun (WGS) entry which is preliminary data.</text>
</comment>
<dbReference type="InterPro" id="IPR036680">
    <property type="entry name" value="SPOR-like_sf"/>
</dbReference>
<feature type="non-terminal residue" evidence="3">
    <location>
        <position position="1"/>
    </location>
</feature>
<name>A0ABT7JLB9_9DEIO</name>
<proteinExistence type="predicted"/>
<feature type="compositionally biased region" description="Pro residues" evidence="1">
    <location>
        <begin position="1"/>
        <end position="12"/>
    </location>
</feature>
<sequence>AGAPAPAAPPEAVPQESQTPSTPTPPAAQTPAPNGPVYLQVGAFDRQESAGRLVGMLRDLGFSPTVNAPENRKVTVLVGPYSGDALLEAERKLDAGGHDHFRIR</sequence>
<accession>A0ABT7JLB9</accession>
<dbReference type="RefSeq" id="WP_285524753.1">
    <property type="nucleotide sequence ID" value="NZ_JASNGB010000174.1"/>
</dbReference>
<dbReference type="EMBL" id="JASNGB010000174">
    <property type="protein sequence ID" value="MDL2345275.1"/>
    <property type="molecule type" value="Genomic_DNA"/>
</dbReference>
<dbReference type="Gene3D" id="3.30.70.1070">
    <property type="entry name" value="Sporulation related repeat"/>
    <property type="match status" value="1"/>
</dbReference>
<organism evidence="3 4">
    <name type="scientific">Deinococcus rhizophilus</name>
    <dbReference type="NCBI Taxonomy" id="3049544"/>
    <lineage>
        <taxon>Bacteria</taxon>
        <taxon>Thermotogati</taxon>
        <taxon>Deinococcota</taxon>
        <taxon>Deinococci</taxon>
        <taxon>Deinococcales</taxon>
        <taxon>Deinococcaceae</taxon>
        <taxon>Deinococcus</taxon>
    </lineage>
</organism>
<evidence type="ECO:0000259" key="2">
    <source>
        <dbReference type="PROSITE" id="PS51724"/>
    </source>
</evidence>
<dbReference type="InterPro" id="IPR007730">
    <property type="entry name" value="SPOR-like_dom"/>
</dbReference>
<gene>
    <name evidence="3" type="ORF">QOL99_14120</name>
</gene>
<feature type="region of interest" description="Disordered" evidence="1">
    <location>
        <begin position="1"/>
        <end position="38"/>
    </location>
</feature>
<feature type="domain" description="SPOR" evidence="2">
    <location>
        <begin position="31"/>
        <end position="104"/>
    </location>
</feature>
<dbReference type="Proteomes" id="UP001302059">
    <property type="component" value="Unassembled WGS sequence"/>
</dbReference>
<dbReference type="SUPFAM" id="SSF110997">
    <property type="entry name" value="Sporulation related repeat"/>
    <property type="match status" value="1"/>
</dbReference>
<evidence type="ECO:0000313" key="4">
    <source>
        <dbReference type="Proteomes" id="UP001302059"/>
    </source>
</evidence>
<reference evidence="3 4" key="1">
    <citation type="submission" date="2023-05" db="EMBL/GenBank/DDBJ databases">
        <authorList>
            <person name="Gao F."/>
        </authorList>
    </citation>
    <scope>NUCLEOTIDE SEQUENCE [LARGE SCALE GENOMIC DNA]</scope>
    <source>
        <strain evidence="3 4">MIMF12</strain>
    </source>
</reference>
<dbReference type="Pfam" id="PF05036">
    <property type="entry name" value="SPOR"/>
    <property type="match status" value="1"/>
</dbReference>
<evidence type="ECO:0000313" key="3">
    <source>
        <dbReference type="EMBL" id="MDL2345275.1"/>
    </source>
</evidence>
<keyword evidence="4" id="KW-1185">Reference proteome</keyword>